<keyword evidence="1" id="KW-1133">Transmembrane helix</keyword>
<accession>A0ABU1T9N7</accession>
<reference evidence="2 3" key="1">
    <citation type="submission" date="2023-07" db="EMBL/GenBank/DDBJ databases">
        <title>Sorghum-associated microbial communities from plants grown in Nebraska, USA.</title>
        <authorList>
            <person name="Schachtman D."/>
        </authorList>
    </citation>
    <scope>NUCLEOTIDE SEQUENCE [LARGE SCALE GENOMIC DNA]</scope>
    <source>
        <strain evidence="2 3">3262</strain>
    </source>
</reference>
<dbReference type="Pfam" id="PF09913">
    <property type="entry name" value="DUF2142"/>
    <property type="match status" value="1"/>
</dbReference>
<feature type="transmembrane region" description="Helical" evidence="1">
    <location>
        <begin position="451"/>
        <end position="473"/>
    </location>
</feature>
<gene>
    <name evidence="2" type="ORF">J2W55_001861</name>
</gene>
<organism evidence="2 3">
    <name type="scientific">Mucilaginibacter pocheonensis</name>
    <dbReference type="NCBI Taxonomy" id="398050"/>
    <lineage>
        <taxon>Bacteria</taxon>
        <taxon>Pseudomonadati</taxon>
        <taxon>Bacteroidota</taxon>
        <taxon>Sphingobacteriia</taxon>
        <taxon>Sphingobacteriales</taxon>
        <taxon>Sphingobacteriaceae</taxon>
        <taxon>Mucilaginibacter</taxon>
    </lineage>
</organism>
<dbReference type="EMBL" id="JAVDUU010000002">
    <property type="protein sequence ID" value="MDR6942019.1"/>
    <property type="molecule type" value="Genomic_DNA"/>
</dbReference>
<feature type="transmembrane region" description="Helical" evidence="1">
    <location>
        <begin position="245"/>
        <end position="271"/>
    </location>
</feature>
<proteinExistence type="predicted"/>
<keyword evidence="1" id="KW-0812">Transmembrane</keyword>
<feature type="transmembrane region" description="Helical" evidence="1">
    <location>
        <begin position="277"/>
        <end position="295"/>
    </location>
</feature>
<protein>
    <submittedName>
        <fullName evidence="2">Membrane protein</fullName>
    </submittedName>
</protein>
<evidence type="ECO:0000313" key="3">
    <source>
        <dbReference type="Proteomes" id="UP001247620"/>
    </source>
</evidence>
<feature type="transmembrane region" description="Helical" evidence="1">
    <location>
        <begin position="359"/>
        <end position="377"/>
    </location>
</feature>
<feature type="transmembrane region" description="Helical" evidence="1">
    <location>
        <begin position="425"/>
        <end position="442"/>
    </location>
</feature>
<keyword evidence="1" id="KW-0472">Membrane</keyword>
<comment type="caution">
    <text evidence="2">The sequence shown here is derived from an EMBL/GenBank/DDBJ whole genome shotgun (WGS) entry which is preliminary data.</text>
</comment>
<feature type="transmembrane region" description="Helical" evidence="1">
    <location>
        <begin position="193"/>
        <end position="209"/>
    </location>
</feature>
<feature type="transmembrane region" description="Helical" evidence="1">
    <location>
        <begin position="17"/>
        <end position="37"/>
    </location>
</feature>
<feature type="transmembrane region" description="Helical" evidence="1">
    <location>
        <begin position="167"/>
        <end position="186"/>
    </location>
</feature>
<keyword evidence="3" id="KW-1185">Reference proteome</keyword>
<feature type="transmembrane region" description="Helical" evidence="1">
    <location>
        <begin position="389"/>
        <end position="413"/>
    </location>
</feature>
<dbReference type="Proteomes" id="UP001247620">
    <property type="component" value="Unassembled WGS sequence"/>
</dbReference>
<dbReference type="RefSeq" id="WP_310094656.1">
    <property type="nucleotide sequence ID" value="NZ_JAVDUU010000002.1"/>
</dbReference>
<dbReference type="InterPro" id="IPR018674">
    <property type="entry name" value="DUF2142_membrane"/>
</dbReference>
<evidence type="ECO:0000256" key="1">
    <source>
        <dbReference type="SAM" id="Phobius"/>
    </source>
</evidence>
<sequence length="478" mass="53604">MFNPVVTYTNLLQRLHYIYLLYAIPMVLVTAALIPPFQNPDEPNHFLRAEQVSRMEPIPAFHHQYDTNAVKTAIPADSLVLYPTPGGFKADASIIAAASIFSPVEAQANVKVTDNMFFAARQIKWGTGITYFNFGNTAIYPPVVYLMPALGTALGKLLHLSVIRTLFIARLLNAALAVTLSFFALLLAKRSKILLFIVLLFPMVIELFASVSQDAILISCAFLLVAIIDRAEFHAVPKYQRWQIFTLIILMSLIGMAKPPYALCAVVFLFLSMKPKVKVALLGVPFLVIATWLYLDHANLSVIFAPPSLRINAKLQALHILQHPLNFLRMFFDIDKVAVLANIRSFIGILGWLDTSFTLFYYFTAFLILVLGFVMNARFKTDNHFWLRVAALTGVIITIVALMTVQYITWTALDSPVLNGMQGRYLLPIFPFLALALCGSAVPDKLNKLKMVLYSLILLFPLFTLISLIQLLISRYYC</sequence>
<evidence type="ECO:0000313" key="2">
    <source>
        <dbReference type="EMBL" id="MDR6942019.1"/>
    </source>
</evidence>
<name>A0ABU1T9N7_9SPHI</name>